<dbReference type="InterPro" id="IPR006130">
    <property type="entry name" value="Asp/Orn_carbamoylTrfase"/>
</dbReference>
<dbReference type="Pfam" id="PF00185">
    <property type="entry name" value="OTCace"/>
    <property type="match status" value="1"/>
</dbReference>
<evidence type="ECO:0000313" key="11">
    <source>
        <dbReference type="Proteomes" id="UP000276055"/>
    </source>
</evidence>
<proteinExistence type="inferred from homology"/>
<dbReference type="GO" id="GO:0019240">
    <property type="term" value="P:citrulline biosynthetic process"/>
    <property type="evidence" value="ECO:0007669"/>
    <property type="project" value="TreeGrafter"/>
</dbReference>
<name>A0A495ESU0_9MICC</name>
<evidence type="ECO:0000256" key="3">
    <source>
        <dbReference type="ARBA" id="ARBA00013007"/>
    </source>
</evidence>
<gene>
    <name evidence="10" type="ORF">C8D78_2475</name>
</gene>
<dbReference type="HAMAP" id="MF_01109">
    <property type="entry name" value="OTCase"/>
    <property type="match status" value="1"/>
</dbReference>
<dbReference type="NCBIfam" id="NF001986">
    <property type="entry name" value="PRK00779.1"/>
    <property type="match status" value="1"/>
</dbReference>
<accession>A0A495ESU0</accession>
<dbReference type="PROSITE" id="PS00097">
    <property type="entry name" value="CARBAMOYLTRANSFERASE"/>
    <property type="match status" value="1"/>
</dbReference>
<dbReference type="Pfam" id="PF02729">
    <property type="entry name" value="OTCace_N"/>
    <property type="match status" value="1"/>
</dbReference>
<dbReference type="EC" id="2.1.3.3" evidence="3 7"/>
<protein>
    <recommendedName>
        <fullName evidence="4 7">Ornithine carbamoyltransferase</fullName>
        <shortName evidence="7">OTCase</shortName>
        <ecNumber evidence="3 7">2.1.3.3</ecNumber>
    </recommendedName>
</protein>
<dbReference type="InterPro" id="IPR006131">
    <property type="entry name" value="Asp_carbamoyltransf_Asp/Orn-bd"/>
</dbReference>
<reference evidence="10 11" key="1">
    <citation type="submission" date="2018-10" db="EMBL/GenBank/DDBJ databases">
        <title>Genomic Encyclopedia of Type Strains, Phase IV (KMG-IV): sequencing the most valuable type-strain genomes for metagenomic binning, comparative biology and taxonomic classification.</title>
        <authorList>
            <person name="Goeker M."/>
        </authorList>
    </citation>
    <scope>NUCLEOTIDE SEQUENCE [LARGE SCALE GENOMIC DNA]</scope>
    <source>
        <strain evidence="10 11">DSM 25586</strain>
    </source>
</reference>
<dbReference type="InterPro" id="IPR006132">
    <property type="entry name" value="Asp/Orn_carbamoyltranf_P-bd"/>
</dbReference>
<feature type="domain" description="Aspartate/ornithine carbamoyltransferase carbamoyl-P binding" evidence="9">
    <location>
        <begin position="12"/>
        <end position="154"/>
    </location>
</feature>
<evidence type="ECO:0000313" key="10">
    <source>
        <dbReference type="EMBL" id="RKR19723.1"/>
    </source>
</evidence>
<feature type="binding site" evidence="7">
    <location>
        <position position="114"/>
    </location>
    <ligand>
        <name>carbamoyl phosphate</name>
        <dbReference type="ChEBI" id="CHEBI:58228"/>
    </ligand>
</feature>
<feature type="binding site" evidence="7">
    <location>
        <position position="90"/>
    </location>
    <ligand>
        <name>carbamoyl phosphate</name>
        <dbReference type="ChEBI" id="CHEBI:58228"/>
    </ligand>
</feature>
<comment type="caution">
    <text evidence="10">The sequence shown here is derived from an EMBL/GenBank/DDBJ whole genome shotgun (WGS) entry which is preliminary data.</text>
</comment>
<evidence type="ECO:0000256" key="2">
    <source>
        <dbReference type="ARBA" id="ARBA00007805"/>
    </source>
</evidence>
<feature type="binding site" evidence="7">
    <location>
        <position position="305"/>
    </location>
    <ligand>
        <name>carbamoyl phosphate</name>
        <dbReference type="ChEBI" id="CHEBI:58228"/>
    </ligand>
</feature>
<feature type="binding site" evidence="7">
    <location>
        <begin position="141"/>
        <end position="144"/>
    </location>
    <ligand>
        <name>carbamoyl phosphate</name>
        <dbReference type="ChEBI" id="CHEBI:58228"/>
    </ligand>
</feature>
<evidence type="ECO:0000256" key="7">
    <source>
        <dbReference type="HAMAP-Rule" id="MF_01109"/>
    </source>
</evidence>
<dbReference type="InterPro" id="IPR024904">
    <property type="entry name" value="OTCase_ArgI"/>
</dbReference>
<dbReference type="AlphaFoldDB" id="A0A495ESU0"/>
<feature type="binding site" evidence="7">
    <location>
        <begin position="63"/>
        <end position="66"/>
    </location>
    <ligand>
        <name>carbamoyl phosphate</name>
        <dbReference type="ChEBI" id="CHEBI:58228"/>
    </ligand>
</feature>
<dbReference type="GO" id="GO:0005737">
    <property type="term" value="C:cytoplasm"/>
    <property type="evidence" value="ECO:0007669"/>
    <property type="project" value="UniProtKB-SubCell"/>
</dbReference>
<comment type="catalytic activity">
    <reaction evidence="6 7">
        <text>carbamoyl phosphate + L-ornithine = L-citrulline + phosphate + H(+)</text>
        <dbReference type="Rhea" id="RHEA:19513"/>
        <dbReference type="ChEBI" id="CHEBI:15378"/>
        <dbReference type="ChEBI" id="CHEBI:43474"/>
        <dbReference type="ChEBI" id="CHEBI:46911"/>
        <dbReference type="ChEBI" id="CHEBI:57743"/>
        <dbReference type="ChEBI" id="CHEBI:58228"/>
        <dbReference type="EC" id="2.1.3.3"/>
    </reaction>
</comment>
<evidence type="ECO:0000259" key="8">
    <source>
        <dbReference type="Pfam" id="PF00185"/>
    </source>
</evidence>
<evidence type="ECO:0000256" key="4">
    <source>
        <dbReference type="ARBA" id="ARBA00016634"/>
    </source>
</evidence>
<evidence type="ECO:0000256" key="5">
    <source>
        <dbReference type="ARBA" id="ARBA00022679"/>
    </source>
</evidence>
<evidence type="ECO:0000256" key="1">
    <source>
        <dbReference type="ARBA" id="ARBA00004975"/>
    </source>
</evidence>
<sequence>MTAPVPASVQTRHFLKDTDLSPAEQAEVLELAVRMKAAPYSVQPFAAAGSGRQTVAVIFDKTSTRTRVSFATGIADMGGNALIINPGEAQIGHKESVEDTAKVLERMVSTIVWRTGAHSGLVAMAANSRVPVINALCDDYHPCQLLADLLTIKEHKGGLNGLTMAYLGDSANNMANSYLLAGVTAGMNVRVAGPDGYLPSPEIIAAAEDRAAETGGSVLVTVDAAEALLGADVVATDTWVSMGQEAEKEARMELFRNYAVDADAMKLAAPDAVVLHCLPAYRGYEIAADVIDGPQSVVWDEAENRLHAQKALMAWLMHRSGLAVVDGLAPVDGPAPVGGLA</sequence>
<comment type="subcellular location">
    <subcellularLocation>
        <location evidence="7">Cytoplasm</location>
    </subcellularLocation>
</comment>
<dbReference type="GO" id="GO:0016597">
    <property type="term" value="F:amino acid binding"/>
    <property type="evidence" value="ECO:0007669"/>
    <property type="project" value="InterPro"/>
</dbReference>
<evidence type="ECO:0000259" key="9">
    <source>
        <dbReference type="Pfam" id="PF02729"/>
    </source>
</evidence>
<keyword evidence="7" id="KW-0963">Cytoplasm</keyword>
<dbReference type="FunFam" id="3.40.50.1370:FF:000008">
    <property type="entry name" value="Ornithine carbamoyltransferase"/>
    <property type="match status" value="1"/>
</dbReference>
<organism evidence="10 11">
    <name type="scientific">Arthrobacter oryzae</name>
    <dbReference type="NCBI Taxonomy" id="409290"/>
    <lineage>
        <taxon>Bacteria</taxon>
        <taxon>Bacillati</taxon>
        <taxon>Actinomycetota</taxon>
        <taxon>Actinomycetes</taxon>
        <taxon>Micrococcales</taxon>
        <taxon>Micrococcaceae</taxon>
        <taxon>Arthrobacter</taxon>
    </lineage>
</organism>
<dbReference type="NCBIfam" id="TIGR00658">
    <property type="entry name" value="orni_carb_tr"/>
    <property type="match status" value="1"/>
</dbReference>
<dbReference type="Proteomes" id="UP000276055">
    <property type="component" value="Unassembled WGS sequence"/>
</dbReference>
<dbReference type="SUPFAM" id="SSF53671">
    <property type="entry name" value="Aspartate/ornithine carbamoyltransferase"/>
    <property type="match status" value="1"/>
</dbReference>
<dbReference type="GO" id="GO:0042450">
    <property type="term" value="P:L-arginine biosynthetic process via ornithine"/>
    <property type="evidence" value="ECO:0007669"/>
    <property type="project" value="UniProtKB-UniRule"/>
</dbReference>
<dbReference type="PRINTS" id="PR00100">
    <property type="entry name" value="AOTCASE"/>
</dbReference>
<feature type="domain" description="Aspartate/ornithine carbamoyltransferase Asp/Orn-binding" evidence="8">
    <location>
        <begin position="161"/>
        <end position="316"/>
    </location>
</feature>
<dbReference type="InterPro" id="IPR002292">
    <property type="entry name" value="Orn/put_carbamltrans"/>
</dbReference>
<dbReference type="PRINTS" id="PR00102">
    <property type="entry name" value="OTCASE"/>
</dbReference>
<keyword evidence="5 7" id="KW-0808">Transferase</keyword>
<dbReference type="PANTHER" id="PTHR45753">
    <property type="entry name" value="ORNITHINE CARBAMOYLTRANSFERASE, MITOCHONDRIAL"/>
    <property type="match status" value="1"/>
</dbReference>
<comment type="similarity">
    <text evidence="2 7">Belongs to the aspartate/ornithine carbamoyltransferase superfamily. OTCase family.</text>
</comment>
<dbReference type="GO" id="GO:0004585">
    <property type="term" value="F:ornithine carbamoyltransferase activity"/>
    <property type="evidence" value="ECO:0007669"/>
    <property type="project" value="UniProtKB-UniRule"/>
</dbReference>
<feature type="binding site" evidence="7">
    <location>
        <begin position="241"/>
        <end position="242"/>
    </location>
    <ligand>
        <name>L-ornithine</name>
        <dbReference type="ChEBI" id="CHEBI:46911"/>
    </ligand>
</feature>
<feature type="binding site" evidence="7">
    <location>
        <position position="237"/>
    </location>
    <ligand>
        <name>L-ornithine</name>
        <dbReference type="ChEBI" id="CHEBI:46911"/>
    </ligand>
</feature>
<dbReference type="RefSeq" id="WP_244208372.1">
    <property type="nucleotide sequence ID" value="NZ_RBIR01000004.1"/>
</dbReference>
<feature type="binding site" evidence="7">
    <location>
        <position position="173"/>
    </location>
    <ligand>
        <name>L-ornithine</name>
        <dbReference type="ChEBI" id="CHEBI:46911"/>
    </ligand>
</feature>
<dbReference type="InterPro" id="IPR036901">
    <property type="entry name" value="Asp/Orn_carbamoylTrfase_sf"/>
</dbReference>
<dbReference type="EMBL" id="RBIR01000004">
    <property type="protein sequence ID" value="RKR19723.1"/>
    <property type="molecule type" value="Genomic_DNA"/>
</dbReference>
<comment type="pathway">
    <text evidence="1">Amino-acid biosynthesis; L-arginine biosynthesis; L-arginine from L-ornithine and carbamoyl phosphate: step 1/3.</text>
</comment>
<dbReference type="Gene3D" id="3.40.50.1370">
    <property type="entry name" value="Aspartate/ornithine carbamoyltransferase"/>
    <property type="match status" value="2"/>
</dbReference>
<feature type="binding site" evidence="7">
    <location>
        <begin position="277"/>
        <end position="278"/>
    </location>
    <ligand>
        <name>carbamoyl phosphate</name>
        <dbReference type="ChEBI" id="CHEBI:58228"/>
    </ligand>
</feature>
<evidence type="ECO:0000256" key="6">
    <source>
        <dbReference type="ARBA" id="ARBA00048772"/>
    </source>
</evidence>
<dbReference type="PANTHER" id="PTHR45753:SF3">
    <property type="entry name" value="ORNITHINE TRANSCARBAMYLASE, MITOCHONDRIAL"/>
    <property type="match status" value="1"/>
</dbReference>